<dbReference type="EMBL" id="JNAJ01000014">
    <property type="protein sequence ID" value="KGF91271.1"/>
    <property type="molecule type" value="Genomic_DNA"/>
</dbReference>
<dbReference type="OrthoDB" id="541082at2"/>
<evidence type="ECO:0000313" key="3">
    <source>
        <dbReference type="Proteomes" id="UP000030491"/>
    </source>
</evidence>
<dbReference type="RefSeq" id="WP_032514040.1">
    <property type="nucleotide sequence ID" value="NZ_JNAJ01000014.1"/>
</dbReference>
<organism evidence="2 3">
    <name type="scientific">Prochlorococcus marinus str. MIT 9116</name>
    <dbReference type="NCBI Taxonomy" id="167544"/>
    <lineage>
        <taxon>Bacteria</taxon>
        <taxon>Bacillati</taxon>
        <taxon>Cyanobacteriota</taxon>
        <taxon>Cyanophyceae</taxon>
        <taxon>Synechococcales</taxon>
        <taxon>Prochlorococcaceae</taxon>
        <taxon>Prochlorococcus</taxon>
    </lineage>
</organism>
<sequence length="144" mass="16278">MGNFINSTILIPLVPLVTALFVFILLVSFNRTLNRLTKPVTALIALSLLSSTFISSFDYFKKIEEELVLSEFLKFFEETNLVIHLNLVNEKIIIFFSLIMILIIGLSFYKLPRKKGYVSLMISLGLISSSLIISILLIDFSALI</sequence>
<dbReference type="AlphaFoldDB" id="A0A0A1ZRW1"/>
<protein>
    <submittedName>
        <fullName evidence="2">NADH-plastoquinone oxidoreductase chain 5-like protein</fullName>
    </submittedName>
</protein>
<feature type="transmembrane region" description="Helical" evidence="1">
    <location>
        <begin position="6"/>
        <end position="28"/>
    </location>
</feature>
<feature type="transmembrane region" description="Helical" evidence="1">
    <location>
        <begin position="116"/>
        <end position="138"/>
    </location>
</feature>
<feature type="transmembrane region" description="Helical" evidence="1">
    <location>
        <begin position="40"/>
        <end position="60"/>
    </location>
</feature>
<keyword evidence="1" id="KW-0812">Transmembrane</keyword>
<keyword evidence="1" id="KW-0472">Membrane</keyword>
<evidence type="ECO:0000256" key="1">
    <source>
        <dbReference type="SAM" id="Phobius"/>
    </source>
</evidence>
<gene>
    <name evidence="2" type="ORF">EU93_1211</name>
</gene>
<feature type="transmembrane region" description="Helical" evidence="1">
    <location>
        <begin position="92"/>
        <end position="109"/>
    </location>
</feature>
<dbReference type="Proteomes" id="UP000030491">
    <property type="component" value="Unassembled WGS sequence"/>
</dbReference>
<keyword evidence="1" id="KW-1133">Transmembrane helix</keyword>
<proteinExistence type="predicted"/>
<evidence type="ECO:0000313" key="2">
    <source>
        <dbReference type="EMBL" id="KGF91271.1"/>
    </source>
</evidence>
<reference evidence="3" key="1">
    <citation type="journal article" date="2014" name="Sci. Data">
        <title>Genomes of diverse isolates of the marine cyanobacterium Prochlorococcus.</title>
        <authorList>
            <person name="Biller S."/>
            <person name="Berube P."/>
            <person name="Thompson J."/>
            <person name="Kelly L."/>
            <person name="Roggensack S."/>
            <person name="Awad L."/>
            <person name="Roache-Johnson K."/>
            <person name="Ding H."/>
            <person name="Giovannoni S.J."/>
            <person name="Moore L.R."/>
            <person name="Chisholm S.W."/>
        </authorList>
    </citation>
    <scope>NUCLEOTIDE SEQUENCE [LARGE SCALE GENOMIC DNA]</scope>
</reference>
<comment type="caution">
    <text evidence="2">The sequence shown here is derived from an EMBL/GenBank/DDBJ whole genome shotgun (WGS) entry which is preliminary data.</text>
</comment>
<accession>A0A0A1ZRW1</accession>
<name>A0A0A1ZRW1_PROMR</name>